<reference evidence="6" key="1">
    <citation type="journal article" date="2023" name="Mol. Phylogenet. Evol.">
        <title>Genome-scale phylogeny and comparative genomics of the fungal order Sordariales.</title>
        <authorList>
            <person name="Hensen N."/>
            <person name="Bonometti L."/>
            <person name="Westerberg I."/>
            <person name="Brannstrom I.O."/>
            <person name="Guillou S."/>
            <person name="Cros-Aarteil S."/>
            <person name="Calhoun S."/>
            <person name="Haridas S."/>
            <person name="Kuo A."/>
            <person name="Mondo S."/>
            <person name="Pangilinan J."/>
            <person name="Riley R."/>
            <person name="LaButti K."/>
            <person name="Andreopoulos B."/>
            <person name="Lipzen A."/>
            <person name="Chen C."/>
            <person name="Yan M."/>
            <person name="Daum C."/>
            <person name="Ng V."/>
            <person name="Clum A."/>
            <person name="Steindorff A."/>
            <person name="Ohm R.A."/>
            <person name="Martin F."/>
            <person name="Silar P."/>
            <person name="Natvig D.O."/>
            <person name="Lalanne C."/>
            <person name="Gautier V."/>
            <person name="Ament-Velasquez S.L."/>
            <person name="Kruys A."/>
            <person name="Hutchinson M.I."/>
            <person name="Powell A.J."/>
            <person name="Barry K."/>
            <person name="Miller A.N."/>
            <person name="Grigoriev I.V."/>
            <person name="Debuchy R."/>
            <person name="Gladieux P."/>
            <person name="Hiltunen Thoren M."/>
            <person name="Johannesson H."/>
        </authorList>
    </citation>
    <scope>NUCLEOTIDE SEQUENCE</scope>
    <source>
        <strain evidence="6">PSN293</strain>
    </source>
</reference>
<dbReference type="Pfam" id="PF08100">
    <property type="entry name" value="Dimerisation"/>
    <property type="match status" value="1"/>
</dbReference>
<dbReference type="InterPro" id="IPR036388">
    <property type="entry name" value="WH-like_DNA-bd_sf"/>
</dbReference>
<evidence type="ECO:0000256" key="3">
    <source>
        <dbReference type="ARBA" id="ARBA00022691"/>
    </source>
</evidence>
<dbReference type="Gene3D" id="3.40.50.150">
    <property type="entry name" value="Vaccinia Virus protein VP39"/>
    <property type="match status" value="1"/>
</dbReference>
<dbReference type="GO" id="GO:0032259">
    <property type="term" value="P:methylation"/>
    <property type="evidence" value="ECO:0007669"/>
    <property type="project" value="UniProtKB-KW"/>
</dbReference>
<feature type="domain" description="O-methyltransferase C-terminal" evidence="4">
    <location>
        <begin position="244"/>
        <end position="413"/>
    </location>
</feature>
<dbReference type="InterPro" id="IPR029063">
    <property type="entry name" value="SAM-dependent_MTases_sf"/>
</dbReference>
<keyword evidence="3" id="KW-0949">S-adenosyl-L-methionine</keyword>
<dbReference type="AlphaFoldDB" id="A0AAN7B678"/>
<dbReference type="GO" id="GO:0008171">
    <property type="term" value="F:O-methyltransferase activity"/>
    <property type="evidence" value="ECO:0007669"/>
    <property type="project" value="InterPro"/>
</dbReference>
<dbReference type="InterPro" id="IPR001077">
    <property type="entry name" value="COMT_C"/>
</dbReference>
<keyword evidence="7" id="KW-1185">Reference proteome</keyword>
<feature type="domain" description="O-methyltransferase dimerisation" evidence="5">
    <location>
        <begin position="91"/>
        <end position="155"/>
    </location>
</feature>
<dbReference type="Proteomes" id="UP001301769">
    <property type="component" value="Unassembled WGS sequence"/>
</dbReference>
<organism evidence="6 7">
    <name type="scientific">Rhypophila decipiens</name>
    <dbReference type="NCBI Taxonomy" id="261697"/>
    <lineage>
        <taxon>Eukaryota</taxon>
        <taxon>Fungi</taxon>
        <taxon>Dikarya</taxon>
        <taxon>Ascomycota</taxon>
        <taxon>Pezizomycotina</taxon>
        <taxon>Sordariomycetes</taxon>
        <taxon>Sordariomycetidae</taxon>
        <taxon>Sordariales</taxon>
        <taxon>Naviculisporaceae</taxon>
        <taxon>Rhypophila</taxon>
    </lineage>
</organism>
<keyword evidence="1" id="KW-0489">Methyltransferase</keyword>
<name>A0AAN7B678_9PEZI</name>
<evidence type="ECO:0000259" key="5">
    <source>
        <dbReference type="Pfam" id="PF08100"/>
    </source>
</evidence>
<gene>
    <name evidence="6" type="ORF">QBC37DRAFT_49751</name>
</gene>
<evidence type="ECO:0000256" key="2">
    <source>
        <dbReference type="ARBA" id="ARBA00022679"/>
    </source>
</evidence>
<dbReference type="SUPFAM" id="SSF46785">
    <property type="entry name" value="Winged helix' DNA-binding domain"/>
    <property type="match status" value="1"/>
</dbReference>
<dbReference type="InterPro" id="IPR012967">
    <property type="entry name" value="COMT_dimerisation"/>
</dbReference>
<evidence type="ECO:0000313" key="6">
    <source>
        <dbReference type="EMBL" id="KAK4209620.1"/>
    </source>
</evidence>
<accession>A0AAN7B678</accession>
<sequence>MSVPTPSLVALGTDVAKLATTFQEQLDGAGLEQPSLESTGRTHYLDILENAGAVEARTKLIEACRSLLTLAQGPIDTLLVSIKANMLNIGVLRAIYQLRIAEAVPLDRSISIPNLAARLSVHADALRRLIRFAFTQSIFREPAGLPDHVEHTAISAAIPSISPTMWLYLGDTMKIPPASLHFADSLSLETWPRPPLSFSDPTARNLWSIIKEDEPDGRGMEAFANAMKATLQYSQGDPGLFLAKAFDWAGLGDGAVVVDVGGGNGHNAVSLAKSFPNLKLVVQDMEKNEHAAAELIQQADLAGTGKVTFQGHDFFKPQPDDTLTSNPRVYLVSRVLHDWSDEDSVQILQNLIPAMKGLRTKLLVVDRVLPDRPGDMPLHQEAQMRAMDLNMFLMFGNAGERSREQWVSLFRAADERLEITSVYTPPGSELSVVQVEIVK</sequence>
<dbReference type="Pfam" id="PF00891">
    <property type="entry name" value="Methyltransf_2"/>
    <property type="match status" value="1"/>
</dbReference>
<evidence type="ECO:0000313" key="7">
    <source>
        <dbReference type="Proteomes" id="UP001301769"/>
    </source>
</evidence>
<dbReference type="Gene3D" id="1.10.10.10">
    <property type="entry name" value="Winged helix-like DNA-binding domain superfamily/Winged helix DNA-binding domain"/>
    <property type="match status" value="1"/>
</dbReference>
<reference evidence="6" key="2">
    <citation type="submission" date="2023-05" db="EMBL/GenBank/DDBJ databases">
        <authorList>
            <consortium name="Lawrence Berkeley National Laboratory"/>
            <person name="Steindorff A."/>
            <person name="Hensen N."/>
            <person name="Bonometti L."/>
            <person name="Westerberg I."/>
            <person name="Brannstrom I.O."/>
            <person name="Guillou S."/>
            <person name="Cros-Aarteil S."/>
            <person name="Calhoun S."/>
            <person name="Haridas S."/>
            <person name="Kuo A."/>
            <person name="Mondo S."/>
            <person name="Pangilinan J."/>
            <person name="Riley R."/>
            <person name="Labutti K."/>
            <person name="Andreopoulos B."/>
            <person name="Lipzen A."/>
            <person name="Chen C."/>
            <person name="Yanf M."/>
            <person name="Daum C."/>
            <person name="Ng V."/>
            <person name="Clum A."/>
            <person name="Ohm R."/>
            <person name="Martin F."/>
            <person name="Silar P."/>
            <person name="Natvig D."/>
            <person name="Lalanne C."/>
            <person name="Gautier V."/>
            <person name="Ament-Velasquez S.L."/>
            <person name="Kruys A."/>
            <person name="Hutchinson M.I."/>
            <person name="Powell A.J."/>
            <person name="Barry K."/>
            <person name="Miller A.N."/>
            <person name="Grigoriev I.V."/>
            <person name="Debuchy R."/>
            <person name="Gladieux P."/>
            <person name="Thoren M.H."/>
            <person name="Johannesson H."/>
        </authorList>
    </citation>
    <scope>NUCLEOTIDE SEQUENCE</scope>
    <source>
        <strain evidence="6">PSN293</strain>
    </source>
</reference>
<proteinExistence type="predicted"/>
<dbReference type="SUPFAM" id="SSF53335">
    <property type="entry name" value="S-adenosyl-L-methionine-dependent methyltransferases"/>
    <property type="match status" value="1"/>
</dbReference>
<dbReference type="EMBL" id="MU858199">
    <property type="protein sequence ID" value="KAK4209620.1"/>
    <property type="molecule type" value="Genomic_DNA"/>
</dbReference>
<dbReference type="PROSITE" id="PS51683">
    <property type="entry name" value="SAM_OMT_II"/>
    <property type="match status" value="1"/>
</dbReference>
<comment type="caution">
    <text evidence="6">The sequence shown here is derived from an EMBL/GenBank/DDBJ whole genome shotgun (WGS) entry which is preliminary data.</text>
</comment>
<keyword evidence="2" id="KW-0808">Transferase</keyword>
<evidence type="ECO:0000259" key="4">
    <source>
        <dbReference type="Pfam" id="PF00891"/>
    </source>
</evidence>
<dbReference type="InterPro" id="IPR036390">
    <property type="entry name" value="WH_DNA-bd_sf"/>
</dbReference>
<dbReference type="InterPro" id="IPR016461">
    <property type="entry name" value="COMT-like"/>
</dbReference>
<evidence type="ECO:0000256" key="1">
    <source>
        <dbReference type="ARBA" id="ARBA00022603"/>
    </source>
</evidence>
<dbReference type="PANTHER" id="PTHR43712">
    <property type="entry name" value="PUTATIVE (AFU_ORTHOLOGUE AFUA_4G14580)-RELATED"/>
    <property type="match status" value="1"/>
</dbReference>
<dbReference type="PANTHER" id="PTHR43712:SF5">
    <property type="entry name" value="O-METHYLTRANSFERASE ASQN-RELATED"/>
    <property type="match status" value="1"/>
</dbReference>
<protein>
    <submittedName>
        <fullName evidence="6">O-methyltransferase-domain-containing protein</fullName>
    </submittedName>
</protein>